<proteinExistence type="inferred from homology"/>
<dbReference type="PANTHER" id="PTHR13516">
    <property type="entry name" value="RIBONUCLEASE P SUBUNIT P25"/>
    <property type="match status" value="1"/>
</dbReference>
<evidence type="ECO:0000313" key="7">
    <source>
        <dbReference type="Proteomes" id="UP001249851"/>
    </source>
</evidence>
<dbReference type="InterPro" id="IPR051958">
    <property type="entry name" value="Alba-like_NAB"/>
</dbReference>
<feature type="region of interest" description="Disordered" evidence="4">
    <location>
        <begin position="1"/>
        <end position="21"/>
    </location>
</feature>
<evidence type="ECO:0000256" key="2">
    <source>
        <dbReference type="ARBA" id="ARBA00008018"/>
    </source>
</evidence>
<evidence type="ECO:0000256" key="4">
    <source>
        <dbReference type="SAM" id="MobiDB-lite"/>
    </source>
</evidence>
<accession>A0AAD9QI75</accession>
<dbReference type="GO" id="GO:0003723">
    <property type="term" value="F:RNA binding"/>
    <property type="evidence" value="ECO:0007669"/>
    <property type="project" value="TreeGrafter"/>
</dbReference>
<dbReference type="EMBL" id="JARQWQ010000033">
    <property type="protein sequence ID" value="KAK2561381.1"/>
    <property type="molecule type" value="Genomic_DNA"/>
</dbReference>
<feature type="region of interest" description="Disordered" evidence="4">
    <location>
        <begin position="134"/>
        <end position="249"/>
    </location>
</feature>
<dbReference type="Gene3D" id="3.30.110.20">
    <property type="entry name" value="Alba-like domain"/>
    <property type="match status" value="1"/>
</dbReference>
<feature type="compositionally biased region" description="Basic and acidic residues" evidence="4">
    <location>
        <begin position="203"/>
        <end position="216"/>
    </location>
</feature>
<reference evidence="6" key="2">
    <citation type="journal article" date="2023" name="Science">
        <title>Genomic signatures of disease resistance in endangered staghorn corals.</title>
        <authorList>
            <person name="Vollmer S.V."/>
            <person name="Selwyn J.D."/>
            <person name="Despard B.A."/>
            <person name="Roesel C.L."/>
        </authorList>
    </citation>
    <scope>NUCLEOTIDE SEQUENCE</scope>
    <source>
        <strain evidence="6">K2</strain>
    </source>
</reference>
<dbReference type="GO" id="GO:0001682">
    <property type="term" value="P:tRNA 5'-leader removal"/>
    <property type="evidence" value="ECO:0007669"/>
    <property type="project" value="TreeGrafter"/>
</dbReference>
<dbReference type="AlphaFoldDB" id="A0AAD9QI75"/>
<feature type="region of interest" description="Disordered" evidence="4">
    <location>
        <begin position="105"/>
        <end position="124"/>
    </location>
</feature>
<name>A0AAD9QI75_ACRCE</name>
<gene>
    <name evidence="6" type="ORF">P5673_015898</name>
</gene>
<feature type="compositionally biased region" description="Polar residues" evidence="4">
    <location>
        <begin position="1"/>
        <end position="13"/>
    </location>
</feature>
<sequence>MDRYTKTSSVSSENQDKNEAGNIYVKSGSKIRNIISQAHKILQNKEERKINLIGSGKSISKTITCAEIVKRRARGLHQLNALYYTKLLVTRRIPAISITLSKTPLDATQPGYQAPGKSKSPVQFGDEDWELSWEDDPAKEPKKTPNGHVAKVSRSVTNGKKNEGADAQSLKNNESPLEKGASLGPSQEGTCENPKAHLNGADLKTEQDQSERKDSSKSQTTPKRSKKHRDQSAPKPESSTHKKQKSDSS</sequence>
<dbReference type="InterPro" id="IPR002775">
    <property type="entry name" value="DNA/RNA-bd_Alba-like"/>
</dbReference>
<evidence type="ECO:0000313" key="6">
    <source>
        <dbReference type="EMBL" id="KAK2561381.1"/>
    </source>
</evidence>
<dbReference type="GO" id="GO:0000172">
    <property type="term" value="C:ribonuclease MRP complex"/>
    <property type="evidence" value="ECO:0007669"/>
    <property type="project" value="TreeGrafter"/>
</dbReference>
<evidence type="ECO:0000259" key="5">
    <source>
        <dbReference type="Pfam" id="PF01918"/>
    </source>
</evidence>
<reference evidence="6" key="1">
    <citation type="journal article" date="2023" name="G3 (Bethesda)">
        <title>Whole genome assembly and annotation of the endangered Caribbean coral Acropora cervicornis.</title>
        <authorList>
            <person name="Selwyn J.D."/>
            <person name="Vollmer S.V."/>
        </authorList>
    </citation>
    <scope>NUCLEOTIDE SEQUENCE</scope>
    <source>
        <strain evidence="6">K2</strain>
    </source>
</reference>
<comment type="similarity">
    <text evidence="2">Belongs to the histone-like Alba family.</text>
</comment>
<dbReference type="Pfam" id="PF01918">
    <property type="entry name" value="Alba"/>
    <property type="match status" value="1"/>
</dbReference>
<evidence type="ECO:0000256" key="1">
    <source>
        <dbReference type="ARBA" id="ARBA00004123"/>
    </source>
</evidence>
<keyword evidence="7" id="KW-1185">Reference proteome</keyword>
<dbReference type="Proteomes" id="UP001249851">
    <property type="component" value="Unassembled WGS sequence"/>
</dbReference>
<dbReference type="SUPFAM" id="SSF82704">
    <property type="entry name" value="AlbA-like"/>
    <property type="match status" value="1"/>
</dbReference>
<comment type="caution">
    <text evidence="6">The sequence shown here is derived from an EMBL/GenBank/DDBJ whole genome shotgun (WGS) entry which is preliminary data.</text>
</comment>
<feature type="domain" description="DNA/RNA-binding protein Alba-like" evidence="5">
    <location>
        <begin position="23"/>
        <end position="85"/>
    </location>
</feature>
<comment type="subcellular location">
    <subcellularLocation>
        <location evidence="1">Nucleus</location>
    </subcellularLocation>
</comment>
<organism evidence="6 7">
    <name type="scientific">Acropora cervicornis</name>
    <name type="common">Staghorn coral</name>
    <dbReference type="NCBI Taxonomy" id="6130"/>
    <lineage>
        <taxon>Eukaryota</taxon>
        <taxon>Metazoa</taxon>
        <taxon>Cnidaria</taxon>
        <taxon>Anthozoa</taxon>
        <taxon>Hexacorallia</taxon>
        <taxon>Scleractinia</taxon>
        <taxon>Astrocoeniina</taxon>
        <taxon>Acroporidae</taxon>
        <taxon>Acropora</taxon>
    </lineage>
</organism>
<evidence type="ECO:0000256" key="3">
    <source>
        <dbReference type="ARBA" id="ARBA00023242"/>
    </source>
</evidence>
<dbReference type="GO" id="GO:0005634">
    <property type="term" value="C:nucleus"/>
    <property type="evidence" value="ECO:0007669"/>
    <property type="project" value="UniProtKB-SubCell"/>
</dbReference>
<keyword evidence="3" id="KW-0539">Nucleus</keyword>
<protein>
    <submittedName>
        <fullName evidence="6">Ribonuclease P protein subunit p25-like protein</fullName>
    </submittedName>
</protein>
<dbReference type="InterPro" id="IPR036882">
    <property type="entry name" value="Alba-like_dom_sf"/>
</dbReference>
<dbReference type="PANTHER" id="PTHR13516:SF4">
    <property type="entry name" value="FI09323P"/>
    <property type="match status" value="1"/>
</dbReference>